<dbReference type="PANTHER" id="PTHR31807:SF37">
    <property type="entry name" value="HAUS AUGMIN-LIKE COMPLEX SUBUNIT 8"/>
    <property type="match status" value="1"/>
</dbReference>
<dbReference type="GO" id="GO:0008017">
    <property type="term" value="F:microtubule binding"/>
    <property type="evidence" value="ECO:0007669"/>
    <property type="project" value="TreeGrafter"/>
</dbReference>
<dbReference type="Proteomes" id="UP000265300">
    <property type="component" value="Unplaced"/>
</dbReference>
<feature type="region of interest" description="Disordered" evidence="2">
    <location>
        <begin position="1"/>
        <end position="39"/>
    </location>
</feature>
<evidence type="ECO:0000256" key="2">
    <source>
        <dbReference type="SAM" id="MobiDB-lite"/>
    </source>
</evidence>
<dbReference type="GO" id="GO:0005813">
    <property type="term" value="C:centrosome"/>
    <property type="evidence" value="ECO:0007669"/>
    <property type="project" value="TreeGrafter"/>
</dbReference>
<dbReference type="GO" id="GO:0005880">
    <property type="term" value="C:nuclear microtubule"/>
    <property type="evidence" value="ECO:0007669"/>
    <property type="project" value="TreeGrafter"/>
</dbReference>
<sequence>MADSSGRGAGKPSAGGPSTPSGAKTRGRRLQGGRVVESRYLQYEKKTIKKVTYNAPAADALKASGKMPEGGRKPNPLQKSKDSSGIGKGDLQSTLLEGHGTAPPDLDLSAINDRSVVRKTPQLEKTMSKKAESSSFSASRKKSPDLSEAMEMMESQTLLLTLLTLKMESGLAAFEEKAEKNLLIMCKEKEKLQKKAHELKRQFLLCQRKRELAGVLDAQIEMLSPCEAIASCFKERYKTFATALDTTRHELPVRSVHLDGDGQCFLDKLQGELTTTCHLLGELGISSSEENTKALDLLRELKEMTQKKDLELQRSFTQVLELSAEASKEAALINQEAWEKAQGPKATSQWYFNPEEATGGETQGELRSLLLSGHDEP</sequence>
<evidence type="ECO:0000313" key="4">
    <source>
        <dbReference type="RefSeq" id="XP_007461061.1"/>
    </source>
</evidence>
<dbReference type="FunCoup" id="A0A340XHW6">
    <property type="interactions" value="1170"/>
</dbReference>
<dbReference type="PANTHER" id="PTHR31807">
    <property type="entry name" value="AUGMIN FAMILY MEMBER"/>
    <property type="match status" value="1"/>
</dbReference>
<dbReference type="GeneID" id="103072765"/>
<evidence type="ECO:0000256" key="1">
    <source>
        <dbReference type="SAM" id="Coils"/>
    </source>
</evidence>
<dbReference type="KEGG" id="lve:103072765"/>
<reference evidence="4" key="1">
    <citation type="submission" date="2025-08" db="UniProtKB">
        <authorList>
            <consortium name="RefSeq"/>
        </authorList>
    </citation>
    <scope>IDENTIFICATION</scope>
</reference>
<name>A0A340XHW6_LIPVE</name>
<dbReference type="CTD" id="93323"/>
<dbReference type="AlphaFoldDB" id="A0A340XHW6"/>
<dbReference type="OrthoDB" id="10050218at2759"/>
<protein>
    <submittedName>
        <fullName evidence="4">HAUS augmin-like complex subunit 8</fullName>
    </submittedName>
</protein>
<dbReference type="GO" id="GO:0005737">
    <property type="term" value="C:cytoplasm"/>
    <property type="evidence" value="ECO:0007669"/>
    <property type="project" value="TreeGrafter"/>
</dbReference>
<feature type="region of interest" description="Disordered" evidence="2">
    <location>
        <begin position="355"/>
        <end position="377"/>
    </location>
</feature>
<evidence type="ECO:0000313" key="3">
    <source>
        <dbReference type="Proteomes" id="UP000265300"/>
    </source>
</evidence>
<accession>A0A340XHW6</accession>
<keyword evidence="1" id="KW-0175">Coiled coil</keyword>
<dbReference type="RefSeq" id="XP_007461061.1">
    <property type="nucleotide sequence ID" value="XM_007460999.1"/>
</dbReference>
<dbReference type="GO" id="GO:0051225">
    <property type="term" value="P:spindle assembly"/>
    <property type="evidence" value="ECO:0007669"/>
    <property type="project" value="TreeGrafter"/>
</dbReference>
<proteinExistence type="predicted"/>
<dbReference type="GO" id="GO:0007098">
    <property type="term" value="P:centrosome cycle"/>
    <property type="evidence" value="ECO:0007669"/>
    <property type="project" value="TreeGrafter"/>
</dbReference>
<feature type="coiled-coil region" evidence="1">
    <location>
        <begin position="175"/>
        <end position="209"/>
    </location>
</feature>
<keyword evidence="3" id="KW-1185">Reference proteome</keyword>
<gene>
    <name evidence="4" type="primary">HAUS8</name>
</gene>
<dbReference type="STRING" id="118797.A0A340XHW6"/>
<feature type="region of interest" description="Disordered" evidence="2">
    <location>
        <begin position="52"/>
        <end position="147"/>
    </location>
</feature>
<dbReference type="InParanoid" id="A0A340XHW6"/>
<organism evidence="3 4">
    <name type="scientific">Lipotes vexillifer</name>
    <name type="common">Yangtze river dolphin</name>
    <dbReference type="NCBI Taxonomy" id="118797"/>
    <lineage>
        <taxon>Eukaryota</taxon>
        <taxon>Metazoa</taxon>
        <taxon>Chordata</taxon>
        <taxon>Craniata</taxon>
        <taxon>Vertebrata</taxon>
        <taxon>Euteleostomi</taxon>
        <taxon>Mammalia</taxon>
        <taxon>Eutheria</taxon>
        <taxon>Laurasiatheria</taxon>
        <taxon>Artiodactyla</taxon>
        <taxon>Whippomorpha</taxon>
        <taxon>Cetacea</taxon>
        <taxon>Odontoceti</taxon>
        <taxon>Lipotidae</taxon>
        <taxon>Lipotes</taxon>
    </lineage>
</organism>